<gene>
    <name evidence="2" type="ORF">HERILL_LOCUS12338</name>
</gene>
<organism evidence="2 3">
    <name type="scientific">Hermetia illucens</name>
    <name type="common">Black soldier fly</name>
    <dbReference type="NCBI Taxonomy" id="343691"/>
    <lineage>
        <taxon>Eukaryota</taxon>
        <taxon>Metazoa</taxon>
        <taxon>Ecdysozoa</taxon>
        <taxon>Arthropoda</taxon>
        <taxon>Hexapoda</taxon>
        <taxon>Insecta</taxon>
        <taxon>Pterygota</taxon>
        <taxon>Neoptera</taxon>
        <taxon>Endopterygota</taxon>
        <taxon>Diptera</taxon>
        <taxon>Brachycera</taxon>
        <taxon>Stratiomyomorpha</taxon>
        <taxon>Stratiomyidae</taxon>
        <taxon>Hermetiinae</taxon>
        <taxon>Hermetia</taxon>
    </lineage>
</organism>
<evidence type="ECO:0000313" key="3">
    <source>
        <dbReference type="Proteomes" id="UP000594454"/>
    </source>
</evidence>
<dbReference type="AlphaFoldDB" id="A0A7R8V072"/>
<accession>A0A7R8V072</accession>
<dbReference type="OrthoDB" id="10064757at2759"/>
<dbReference type="PROSITE" id="PS51286">
    <property type="entry name" value="RAP"/>
    <property type="match status" value="1"/>
</dbReference>
<evidence type="ECO:0000259" key="1">
    <source>
        <dbReference type="PROSITE" id="PS51286"/>
    </source>
</evidence>
<dbReference type="Proteomes" id="UP000594454">
    <property type="component" value="Chromosome 5"/>
</dbReference>
<dbReference type="SMART" id="SM00952">
    <property type="entry name" value="RAP"/>
    <property type="match status" value="1"/>
</dbReference>
<dbReference type="FunCoup" id="A0A7R8V072">
    <property type="interactions" value="608"/>
</dbReference>
<dbReference type="EMBL" id="LR899013">
    <property type="protein sequence ID" value="CAD7089811.1"/>
    <property type="molecule type" value="Genomic_DNA"/>
</dbReference>
<reference evidence="2 3" key="1">
    <citation type="submission" date="2020-11" db="EMBL/GenBank/DDBJ databases">
        <authorList>
            <person name="Wallbank WR R."/>
            <person name="Pardo Diaz C."/>
            <person name="Kozak K."/>
            <person name="Martin S."/>
            <person name="Jiggins C."/>
            <person name="Moest M."/>
            <person name="Warren A I."/>
            <person name="Generalovic N T."/>
            <person name="Byers J.R.P. K."/>
            <person name="Montejo-Kovacevich G."/>
            <person name="Yen C E."/>
        </authorList>
    </citation>
    <scope>NUCLEOTIDE SEQUENCE [LARGE SCALE GENOMIC DNA]</scope>
</reference>
<dbReference type="OMA" id="IAGWNNV"/>
<sequence>MSRIFTHWSWGRIWAIRRTSSGFQRDFKSVVGTLYSKQQLHTSAAVSGKVFLERENAHSYQILSSSSNYKLCPEISFKWGKDSLSDENIAKLLDDPPATPQEICSTLRAVIGYCNKNALAIADERFDKFVDAFTSICDQLTDDQLQSCLTVLQFLPEPPGINSRNFMELWKALDDACKARIQDWSTDKILLIADCWYRLNLVKCSEFVWDGIKKIGRKARKLSPSQLVQSMFLCNLVRRPLVDMFDFEMHLDSMFDSLSLDEVGVMCAGFFKTQTKLHNPQLIEKIYKRLIANLDVVDDITLVNYIKTLRYSSRLPQADIMYGLLDKMCPQLHRISLLACLHVALTGCDIQMCHEKCVEMVLERFHRDIDEARIKDMERICHVMGLFNIKTKSGIKDELCEQILERMQTRIDEIIRYPKCLQTCLHYLTLCGHYNEDMLNAALDQQFIKHVYGKNKLLGREVFCLDSYARINLKDSYRGNLLLDRQRGTMGKMFTHYIPEKNSKFKLNVTDRILVEVNETCKNLWGTSNIKHVLPHFERPDIVIAYDIENRKGLPLSKLCPEDYSGAILNKDDISGGSDKRIEVAAVIIGGWNNFVRNTNMPTGLLEMKMNQLKILGYKVALIPWHEWREQETTADRQKYVRRKVSSMLEVGR</sequence>
<dbReference type="Pfam" id="PF08373">
    <property type="entry name" value="RAP"/>
    <property type="match status" value="1"/>
</dbReference>
<name>A0A7R8V072_HERIL</name>
<evidence type="ECO:0000313" key="2">
    <source>
        <dbReference type="EMBL" id="CAD7089811.1"/>
    </source>
</evidence>
<protein>
    <recommendedName>
        <fullName evidence="1">RAP domain-containing protein</fullName>
    </recommendedName>
</protein>
<proteinExistence type="predicted"/>
<keyword evidence="3" id="KW-1185">Reference proteome</keyword>
<dbReference type="InParanoid" id="A0A7R8V072"/>
<feature type="domain" description="RAP" evidence="1">
    <location>
        <begin position="585"/>
        <end position="643"/>
    </location>
</feature>
<dbReference type="InterPro" id="IPR013584">
    <property type="entry name" value="RAP"/>
</dbReference>